<evidence type="ECO:0000313" key="3">
    <source>
        <dbReference type="EMBL" id="ATQ69184.1"/>
    </source>
</evidence>
<dbReference type="STRING" id="595536.GCA_000178815_02019"/>
<proteinExistence type="predicted"/>
<dbReference type="Gene3D" id="3.40.50.2000">
    <property type="entry name" value="Glycogen Phosphorylase B"/>
    <property type="match status" value="1"/>
</dbReference>
<dbReference type="EMBL" id="CP023737">
    <property type="protein sequence ID" value="ATQ69184.1"/>
    <property type="molecule type" value="Genomic_DNA"/>
</dbReference>
<accession>A0A2D2D2I9</accession>
<evidence type="ECO:0000259" key="2">
    <source>
        <dbReference type="Pfam" id="PF00534"/>
    </source>
</evidence>
<dbReference type="Pfam" id="PF00534">
    <property type="entry name" value="Glycos_transf_1"/>
    <property type="match status" value="1"/>
</dbReference>
<reference evidence="4" key="1">
    <citation type="submission" date="2017-10" db="EMBL/GenBank/DDBJ databases">
        <title>Completed PacBio SMRT sequence of Methylosinus trichosporium OB3b reveals presence of a third large plasmid.</title>
        <authorList>
            <person name="Charles T.C."/>
            <person name="Lynch M.D.J."/>
            <person name="Heil J.R."/>
            <person name="Cheng J."/>
        </authorList>
    </citation>
    <scope>NUCLEOTIDE SEQUENCE [LARGE SCALE GENOMIC DNA]</scope>
    <source>
        <strain evidence="4">OB3b</strain>
    </source>
</reference>
<evidence type="ECO:0000256" key="1">
    <source>
        <dbReference type="SAM" id="MobiDB-lite"/>
    </source>
</evidence>
<dbReference type="Proteomes" id="UP000230709">
    <property type="component" value="Chromosome"/>
</dbReference>
<name>A0A2D2D2I9_METT3</name>
<protein>
    <recommendedName>
        <fullName evidence="2">Glycosyl transferase family 1 domain-containing protein</fullName>
    </recommendedName>
</protein>
<evidence type="ECO:0000313" key="4">
    <source>
        <dbReference type="Proteomes" id="UP000230709"/>
    </source>
</evidence>
<dbReference type="InterPro" id="IPR001296">
    <property type="entry name" value="Glyco_trans_1"/>
</dbReference>
<dbReference type="SUPFAM" id="SSF53756">
    <property type="entry name" value="UDP-Glycosyltransferase/glycogen phosphorylase"/>
    <property type="match status" value="1"/>
</dbReference>
<feature type="region of interest" description="Disordered" evidence="1">
    <location>
        <begin position="189"/>
        <end position="208"/>
    </location>
</feature>
<organism evidence="3 4">
    <name type="scientific">Methylosinus trichosporium (strain ATCC 35070 / NCIMB 11131 / UNIQEM 75 / OB3b)</name>
    <dbReference type="NCBI Taxonomy" id="595536"/>
    <lineage>
        <taxon>Bacteria</taxon>
        <taxon>Pseudomonadati</taxon>
        <taxon>Pseudomonadota</taxon>
        <taxon>Alphaproteobacteria</taxon>
        <taxon>Hyphomicrobiales</taxon>
        <taxon>Methylocystaceae</taxon>
        <taxon>Methylosinus</taxon>
    </lineage>
</organism>
<dbReference type="PANTHER" id="PTHR12526">
    <property type="entry name" value="GLYCOSYLTRANSFERASE"/>
    <property type="match status" value="1"/>
</dbReference>
<keyword evidence="4" id="KW-1185">Reference proteome</keyword>
<dbReference type="AlphaFoldDB" id="A0A2D2D2I9"/>
<dbReference type="GO" id="GO:0016757">
    <property type="term" value="F:glycosyltransferase activity"/>
    <property type="evidence" value="ECO:0007669"/>
    <property type="project" value="InterPro"/>
</dbReference>
<dbReference type="KEGG" id="mtw:CQW49_15815"/>
<sequence>MANRVIVDEFLEIVALGSRGQRMRPRTDDRHVAAKNVEKLWELVDARAADEASDPRHPRIVPARLNRGVKIGLFGEHRTKLPQFEGPAVETDSGLAKQDRPGRIELDRKGGRGRIHFLGFRNDIPDLMSAVDMVLHTSIAPEPFGRVIVEGMMAQKPVIATAAGEALEIIENGVTGMLVECEIISSSREVTGHGNRGGASPRDRVPAE</sequence>
<feature type="domain" description="Glycosyl transferase family 1" evidence="2">
    <location>
        <begin position="110"/>
        <end position="182"/>
    </location>
</feature>
<gene>
    <name evidence="3" type="ORF">CQW49_15815</name>
</gene>